<feature type="domain" description="Glycosyl transferase family 1" evidence="1">
    <location>
        <begin position="218"/>
        <end position="379"/>
    </location>
</feature>
<dbReference type="Pfam" id="PF00534">
    <property type="entry name" value="Glycos_transf_1"/>
    <property type="match status" value="1"/>
</dbReference>
<proteinExistence type="predicted"/>
<dbReference type="PANTHER" id="PTHR12526:SF638">
    <property type="entry name" value="SPORE COAT PROTEIN SA"/>
    <property type="match status" value="1"/>
</dbReference>
<dbReference type="Pfam" id="PF13579">
    <property type="entry name" value="Glyco_trans_4_4"/>
    <property type="match status" value="1"/>
</dbReference>
<name>A0A8T9SSJ8_9BACT</name>
<dbReference type="KEGG" id="haei:MUN82_15400"/>
<dbReference type="InterPro" id="IPR028098">
    <property type="entry name" value="Glyco_trans_4-like_N"/>
</dbReference>
<reference evidence="3 4" key="1">
    <citation type="submission" date="2022-04" db="EMBL/GenBank/DDBJ databases">
        <title>Hymenobacter sp. isolated from the air.</title>
        <authorList>
            <person name="Won M."/>
            <person name="Lee C.-M."/>
            <person name="Woen H.-Y."/>
            <person name="Kwon S.-W."/>
        </authorList>
    </citation>
    <scope>NUCLEOTIDE SEQUENCE [LARGE SCALE GENOMIC DNA]</scope>
    <source>
        <strain evidence="4">5413 J-13</strain>
    </source>
</reference>
<protein>
    <submittedName>
        <fullName evidence="3">Glycosyltransferase family 4 protein</fullName>
    </submittedName>
</protein>
<evidence type="ECO:0000259" key="1">
    <source>
        <dbReference type="Pfam" id="PF00534"/>
    </source>
</evidence>
<dbReference type="Proteomes" id="UP000829925">
    <property type="component" value="Chromosome"/>
</dbReference>
<dbReference type="EMBL" id="CP095053">
    <property type="protein sequence ID" value="UOR04321.1"/>
    <property type="molecule type" value="Genomic_DNA"/>
</dbReference>
<evidence type="ECO:0000313" key="4">
    <source>
        <dbReference type="Proteomes" id="UP000829925"/>
    </source>
</evidence>
<sequence>MHIAVFSQHHTNPDCPATSRHYTLLAHLARTHRITLITTNTWERLRLTHRYPWLPEGVEVRTAAVAYENKMGVGQRLLSFGRYAAYAIREGLRIDKPDVIWGISTPLTAAWAAAQVARLRGVPWVFEVQDLWPTFPIAMDAVPNQWAQRRLYALERNLYRSAQHIVTLSPDMSSYVAGVGLAKGKGWQFSQEKITTILNGTDLDLAALATDEAVAALRQANKWQNRRVVLYAGTFGRANDIPTLLAAAEQLAPNHPDLVWLFMGHGYDEPLVHAAAARCAAIRLVPPQPRHAVFTWFRLADVSIVSFLGLPVLDANSPAKLYDSLAVGTPVIVTNPGWTKELVETEGCGWYVPAGDAAALATHIAKLLAEPSIISAAGQAGQRVAPQYFDRQELASAMQNILEQSAKQP</sequence>
<organism evidence="3 4">
    <name type="scientific">Hymenobacter aerilatus</name>
    <dbReference type="NCBI Taxonomy" id="2932251"/>
    <lineage>
        <taxon>Bacteria</taxon>
        <taxon>Pseudomonadati</taxon>
        <taxon>Bacteroidota</taxon>
        <taxon>Cytophagia</taxon>
        <taxon>Cytophagales</taxon>
        <taxon>Hymenobacteraceae</taxon>
        <taxon>Hymenobacter</taxon>
    </lineage>
</organism>
<dbReference type="PANTHER" id="PTHR12526">
    <property type="entry name" value="GLYCOSYLTRANSFERASE"/>
    <property type="match status" value="1"/>
</dbReference>
<gene>
    <name evidence="3" type="ORF">MUN82_15400</name>
</gene>
<dbReference type="AlphaFoldDB" id="A0A8T9SSJ8"/>
<dbReference type="SUPFAM" id="SSF53756">
    <property type="entry name" value="UDP-Glycosyltransferase/glycogen phosphorylase"/>
    <property type="match status" value="1"/>
</dbReference>
<dbReference type="InterPro" id="IPR001296">
    <property type="entry name" value="Glyco_trans_1"/>
</dbReference>
<dbReference type="CDD" id="cd03794">
    <property type="entry name" value="GT4_WbuB-like"/>
    <property type="match status" value="1"/>
</dbReference>
<dbReference type="Gene3D" id="3.40.50.2000">
    <property type="entry name" value="Glycogen Phosphorylase B"/>
    <property type="match status" value="2"/>
</dbReference>
<keyword evidence="4" id="KW-1185">Reference proteome</keyword>
<accession>A0A8T9SSJ8</accession>
<evidence type="ECO:0000313" key="3">
    <source>
        <dbReference type="EMBL" id="UOR04321.1"/>
    </source>
</evidence>
<feature type="domain" description="Glycosyltransferase subfamily 4-like N-terminal" evidence="2">
    <location>
        <begin position="24"/>
        <end position="182"/>
    </location>
</feature>
<dbReference type="GO" id="GO:0016757">
    <property type="term" value="F:glycosyltransferase activity"/>
    <property type="evidence" value="ECO:0007669"/>
    <property type="project" value="InterPro"/>
</dbReference>
<dbReference type="RefSeq" id="WP_245091857.1">
    <property type="nucleotide sequence ID" value="NZ_CP095053.1"/>
</dbReference>
<evidence type="ECO:0000259" key="2">
    <source>
        <dbReference type="Pfam" id="PF13579"/>
    </source>
</evidence>